<organism evidence="2 3">
    <name type="scientific">SAR86 cluster bacterium</name>
    <dbReference type="NCBI Taxonomy" id="2030880"/>
    <lineage>
        <taxon>Bacteria</taxon>
        <taxon>Pseudomonadati</taxon>
        <taxon>Pseudomonadota</taxon>
        <taxon>Gammaproteobacteria</taxon>
        <taxon>SAR86 cluster</taxon>
    </lineage>
</organism>
<evidence type="ECO:0000313" key="3">
    <source>
        <dbReference type="Proteomes" id="UP000218767"/>
    </source>
</evidence>
<comment type="caution">
    <text evidence="2">The sequence shown here is derived from an EMBL/GenBank/DDBJ whole genome shotgun (WGS) entry which is preliminary data.</text>
</comment>
<dbReference type="InterPro" id="IPR038740">
    <property type="entry name" value="BioF2-like_GNAT_dom"/>
</dbReference>
<dbReference type="AlphaFoldDB" id="A0A2A4X2S9"/>
<dbReference type="Proteomes" id="UP000218767">
    <property type="component" value="Unassembled WGS sequence"/>
</dbReference>
<protein>
    <recommendedName>
        <fullName evidence="1">BioF2-like acetyltransferase domain-containing protein</fullName>
    </recommendedName>
</protein>
<reference evidence="3" key="1">
    <citation type="submission" date="2017-08" db="EMBL/GenBank/DDBJ databases">
        <title>A dynamic microbial community with high functional redundancy inhabits the cold, oxic subseafloor aquifer.</title>
        <authorList>
            <person name="Tully B.J."/>
            <person name="Wheat C.G."/>
            <person name="Glazer B.T."/>
            <person name="Huber J.A."/>
        </authorList>
    </citation>
    <scope>NUCLEOTIDE SEQUENCE [LARGE SCALE GENOMIC DNA]</scope>
</reference>
<name>A0A2A4X2S9_9GAMM</name>
<dbReference type="Pfam" id="PF13480">
    <property type="entry name" value="Acetyltransf_6"/>
    <property type="match status" value="1"/>
</dbReference>
<proteinExistence type="predicted"/>
<dbReference type="SUPFAM" id="SSF55729">
    <property type="entry name" value="Acyl-CoA N-acyltransferases (Nat)"/>
    <property type="match status" value="1"/>
</dbReference>
<dbReference type="EMBL" id="NVUL01000051">
    <property type="protein sequence ID" value="PCI76903.1"/>
    <property type="molecule type" value="Genomic_DNA"/>
</dbReference>
<evidence type="ECO:0000313" key="2">
    <source>
        <dbReference type="EMBL" id="PCI76903.1"/>
    </source>
</evidence>
<feature type="domain" description="BioF2-like acetyltransferase" evidence="1">
    <location>
        <begin position="119"/>
        <end position="239"/>
    </location>
</feature>
<accession>A0A2A4X2S9</accession>
<evidence type="ECO:0000259" key="1">
    <source>
        <dbReference type="Pfam" id="PF13480"/>
    </source>
</evidence>
<dbReference type="InterPro" id="IPR016181">
    <property type="entry name" value="Acyl_CoA_acyltransferase"/>
</dbReference>
<gene>
    <name evidence="2" type="ORF">COB20_09475</name>
</gene>
<sequence>MTGYACSEYADSLTEFGTPRFLPNSQGWILERPTPYLPYRDAMGCYPVFKCGDWSGLKQDLDDIGEELTSLTMVPDPYGDYDEAYLRDCFKDLVVPFKQHYVVDMHRPLKDIVSRHHLKCARKADEHIRAEVCLHPAEFLDEWVALHQNLVNQHSIEGIRAFSKQAFQKQLSTPGMVVLRALHGDETVGAQLWFLHKDVAYGHVLAFNEKGYKLGATYALYWFALNYFADKARWCDIGGVAGLQENENSGLAQFKSGWSTGFRTAYLCGRILNSSKYQELSALNREAKGFFPAYRNTF</sequence>
<dbReference type="Gene3D" id="3.40.630.30">
    <property type="match status" value="1"/>
</dbReference>